<evidence type="ECO:0000256" key="2">
    <source>
        <dbReference type="ARBA" id="ARBA00012438"/>
    </source>
</evidence>
<dbReference type="InterPro" id="IPR005467">
    <property type="entry name" value="His_kinase_dom"/>
</dbReference>
<evidence type="ECO:0000256" key="7">
    <source>
        <dbReference type="SAM" id="MobiDB-lite"/>
    </source>
</evidence>
<dbReference type="InterPro" id="IPR036097">
    <property type="entry name" value="HisK_dim/P_sf"/>
</dbReference>
<evidence type="ECO:0000256" key="6">
    <source>
        <dbReference type="PROSITE-ProRule" id="PRU00169"/>
    </source>
</evidence>
<evidence type="ECO:0000256" key="1">
    <source>
        <dbReference type="ARBA" id="ARBA00000085"/>
    </source>
</evidence>
<dbReference type="SUPFAM" id="SSF52172">
    <property type="entry name" value="CheY-like"/>
    <property type="match status" value="1"/>
</dbReference>
<feature type="region of interest" description="Disordered" evidence="7">
    <location>
        <begin position="183"/>
        <end position="202"/>
    </location>
</feature>
<dbReference type="InterPro" id="IPR003661">
    <property type="entry name" value="HisK_dim/P_dom"/>
</dbReference>
<evidence type="ECO:0000259" key="9">
    <source>
        <dbReference type="PROSITE" id="PS50110"/>
    </source>
</evidence>
<feature type="modified residue" description="4-aspartylphosphate" evidence="6">
    <location>
        <position position="64"/>
    </location>
</feature>
<dbReference type="InterPro" id="IPR001789">
    <property type="entry name" value="Sig_transdc_resp-reg_receiver"/>
</dbReference>
<dbReference type="InterPro" id="IPR050351">
    <property type="entry name" value="BphY/WalK/GraS-like"/>
</dbReference>
<proteinExistence type="predicted"/>
<dbReference type="PROSITE" id="PS50109">
    <property type="entry name" value="HIS_KIN"/>
    <property type="match status" value="1"/>
</dbReference>
<evidence type="ECO:0000259" key="8">
    <source>
        <dbReference type="PROSITE" id="PS50109"/>
    </source>
</evidence>
<keyword evidence="5" id="KW-0418">Kinase</keyword>
<dbReference type="Gene3D" id="3.40.50.2300">
    <property type="match status" value="1"/>
</dbReference>
<dbReference type="Pfam" id="PF02518">
    <property type="entry name" value="HATPase_c"/>
    <property type="match status" value="1"/>
</dbReference>
<dbReference type="CDD" id="cd00082">
    <property type="entry name" value="HisKA"/>
    <property type="match status" value="1"/>
</dbReference>
<gene>
    <name evidence="10" type="ORF">IP91_00011</name>
</gene>
<dbReference type="GO" id="GO:0000155">
    <property type="term" value="F:phosphorelay sensor kinase activity"/>
    <property type="evidence" value="ECO:0007669"/>
    <property type="project" value="InterPro"/>
</dbReference>
<protein>
    <recommendedName>
        <fullName evidence="2">histidine kinase</fullName>
        <ecNumber evidence="2">2.7.13.3</ecNumber>
    </recommendedName>
</protein>
<dbReference type="CDD" id="cd00075">
    <property type="entry name" value="HATPase"/>
    <property type="match status" value="1"/>
</dbReference>
<dbReference type="GO" id="GO:0030295">
    <property type="term" value="F:protein kinase activator activity"/>
    <property type="evidence" value="ECO:0007669"/>
    <property type="project" value="TreeGrafter"/>
</dbReference>
<dbReference type="GO" id="GO:0007234">
    <property type="term" value="P:osmosensory signaling via phosphorelay pathway"/>
    <property type="evidence" value="ECO:0007669"/>
    <property type="project" value="TreeGrafter"/>
</dbReference>
<dbReference type="EMBL" id="VLLB01000001">
    <property type="protein sequence ID" value="TWI68949.1"/>
    <property type="molecule type" value="Genomic_DNA"/>
</dbReference>
<comment type="caution">
    <text evidence="10">The sequence shown here is derived from an EMBL/GenBank/DDBJ whole genome shotgun (WGS) entry which is preliminary data.</text>
</comment>
<keyword evidence="11" id="KW-1185">Reference proteome</keyword>
<dbReference type="Gene3D" id="3.30.565.10">
    <property type="entry name" value="Histidine kinase-like ATPase, C-terminal domain"/>
    <property type="match status" value="1"/>
</dbReference>
<dbReference type="GO" id="GO:0000156">
    <property type="term" value="F:phosphorelay response regulator activity"/>
    <property type="evidence" value="ECO:0007669"/>
    <property type="project" value="TreeGrafter"/>
</dbReference>
<dbReference type="SUPFAM" id="SSF55874">
    <property type="entry name" value="ATPase domain of HSP90 chaperone/DNA topoisomerase II/histidine kinase"/>
    <property type="match status" value="1"/>
</dbReference>
<dbReference type="InterPro" id="IPR011006">
    <property type="entry name" value="CheY-like_superfamily"/>
</dbReference>
<accession>A0A562RIL7</accession>
<dbReference type="Gene3D" id="1.10.287.130">
    <property type="match status" value="1"/>
</dbReference>
<dbReference type="PANTHER" id="PTHR42878">
    <property type="entry name" value="TWO-COMPONENT HISTIDINE KINASE"/>
    <property type="match status" value="1"/>
</dbReference>
<dbReference type="EC" id="2.7.13.3" evidence="2"/>
<dbReference type="SMART" id="SM00448">
    <property type="entry name" value="REC"/>
    <property type="match status" value="1"/>
</dbReference>
<dbReference type="AlphaFoldDB" id="A0A562RIL7"/>
<feature type="compositionally biased region" description="Gly residues" evidence="7">
    <location>
        <begin position="183"/>
        <end position="193"/>
    </location>
</feature>
<dbReference type="PANTHER" id="PTHR42878:SF14">
    <property type="entry name" value="OSMOLARITY TWO-COMPONENT SYSTEM PROTEIN SSK1"/>
    <property type="match status" value="1"/>
</dbReference>
<organism evidence="10 11">
    <name type="scientific">Pseudoduganella lurida</name>
    <dbReference type="NCBI Taxonomy" id="1036180"/>
    <lineage>
        <taxon>Bacteria</taxon>
        <taxon>Pseudomonadati</taxon>
        <taxon>Pseudomonadota</taxon>
        <taxon>Betaproteobacteria</taxon>
        <taxon>Burkholderiales</taxon>
        <taxon>Oxalobacteraceae</taxon>
        <taxon>Telluria group</taxon>
        <taxon>Pseudoduganella</taxon>
    </lineage>
</organism>
<name>A0A562RIL7_9BURK</name>
<dbReference type="InterPro" id="IPR003594">
    <property type="entry name" value="HATPase_dom"/>
</dbReference>
<dbReference type="PROSITE" id="PS50110">
    <property type="entry name" value="RESPONSE_REGULATORY"/>
    <property type="match status" value="1"/>
</dbReference>
<dbReference type="RefSeq" id="WP_229473691.1">
    <property type="nucleotide sequence ID" value="NZ_VLLB01000001.1"/>
</dbReference>
<feature type="domain" description="Response regulatory" evidence="9">
    <location>
        <begin position="16"/>
        <end position="130"/>
    </location>
</feature>
<dbReference type="PRINTS" id="PR00344">
    <property type="entry name" value="BCTRLSENSOR"/>
</dbReference>
<comment type="catalytic activity">
    <reaction evidence="1">
        <text>ATP + protein L-histidine = ADP + protein N-phospho-L-histidine.</text>
        <dbReference type="EC" id="2.7.13.3"/>
    </reaction>
</comment>
<keyword evidence="4" id="KW-0808">Transferase</keyword>
<dbReference type="SUPFAM" id="SSF47384">
    <property type="entry name" value="Homodimeric domain of signal transducing histidine kinase"/>
    <property type="match status" value="1"/>
</dbReference>
<reference evidence="10 11" key="1">
    <citation type="journal article" date="2015" name="Stand. Genomic Sci.">
        <title>Genomic Encyclopedia of Bacterial and Archaeal Type Strains, Phase III: the genomes of soil and plant-associated and newly described type strains.</title>
        <authorList>
            <person name="Whitman W.B."/>
            <person name="Woyke T."/>
            <person name="Klenk H.P."/>
            <person name="Zhou Y."/>
            <person name="Lilburn T.G."/>
            <person name="Beck B.J."/>
            <person name="De Vos P."/>
            <person name="Vandamme P."/>
            <person name="Eisen J.A."/>
            <person name="Garrity G."/>
            <person name="Hugenholtz P."/>
            <person name="Kyrpides N.C."/>
        </authorList>
    </citation>
    <scope>NUCLEOTIDE SEQUENCE [LARGE SCALE GENOMIC DNA]</scope>
    <source>
        <strain evidence="10 11">CGMCC 1.10822</strain>
    </source>
</reference>
<dbReference type="Proteomes" id="UP000318431">
    <property type="component" value="Unassembled WGS sequence"/>
</dbReference>
<evidence type="ECO:0000256" key="5">
    <source>
        <dbReference type="ARBA" id="ARBA00022777"/>
    </source>
</evidence>
<dbReference type="InterPro" id="IPR036890">
    <property type="entry name" value="HATPase_C_sf"/>
</dbReference>
<evidence type="ECO:0000313" key="10">
    <source>
        <dbReference type="EMBL" id="TWI68949.1"/>
    </source>
</evidence>
<evidence type="ECO:0000313" key="11">
    <source>
        <dbReference type="Proteomes" id="UP000318431"/>
    </source>
</evidence>
<keyword evidence="3 6" id="KW-0597">Phosphoprotein</keyword>
<dbReference type="Pfam" id="PF00072">
    <property type="entry name" value="Response_reg"/>
    <property type="match status" value="1"/>
</dbReference>
<dbReference type="SMART" id="SM00387">
    <property type="entry name" value="HATPase_c"/>
    <property type="match status" value="1"/>
</dbReference>
<dbReference type="InterPro" id="IPR004358">
    <property type="entry name" value="Sig_transdc_His_kin-like_C"/>
</dbReference>
<evidence type="ECO:0000256" key="3">
    <source>
        <dbReference type="ARBA" id="ARBA00022553"/>
    </source>
</evidence>
<evidence type="ECO:0000256" key="4">
    <source>
        <dbReference type="ARBA" id="ARBA00022679"/>
    </source>
</evidence>
<sequence>MEQWTTGAAPGAGMPTVLYVDDEDLARKYFSRAFSNEYRVLTAPGVDAGLALLGEHEVDVLVTDYRMPGRAGGELLREVEQTRPGLVRILVTAYADKDVLMETVNGGDVFRVLEKPVRQEALREVLRQASGEAERRARERAARRHGLLAIEETVAFLAHELNTPLATIAGFALALARGVSGSGSAGGSEGGSKSGRAADDDGSLPLQAQLGNAVAHMNDNARYCLSVLDAFVASVQRASLVPAARVADGGAHRMVTALLASYPMSATQRAAIEIVPEHDFPIAAAPNCVALVLSSLVDNALRALQEQPAARLRITVGTGARPAIAVEDNGAGIPPHILHRLLLDPVPMHGGAEHGWGLIFCNRVMQSVGGGLRVQSQLGRGTTVTMNFPDPVKEPA</sequence>
<feature type="domain" description="Histidine kinase" evidence="8">
    <location>
        <begin position="156"/>
        <end position="392"/>
    </location>
</feature>